<feature type="compositionally biased region" description="Gly residues" evidence="4">
    <location>
        <begin position="1005"/>
        <end position="1017"/>
    </location>
</feature>
<sequence>MATPVRKLVLNSGWIAAKADAVRQTGEELTTLNVVCTDGSDVFDAEEFRPGWIAAIVPGTILNTLVNAGVFPDPFYGLNNEEIPDIAHVGRGFYTYWFCTHFALPDLFSEGDGGVLSQCTRVWLQFNGINYSADVYLNGAKLVHPNPRGMFLRRAFDVTHVANFGGENRLAVLVHPPEHPGNVDGGGQGGDHDIAKDVTAQYVEGWDWIKPIRDRNTGIWDEVAVVLTGAVTLQNPHVVTVFEGSSLAKAKLHVSVEVTNASSAACHGRLTAQVIFNSDDDGFYVVEDVLSEEVDLEAGENHLHAFSPMLHENPQLWWPNGLGKQPLYTLQISFEAGVSNGAPCYMESDSCSCRFGFRKIETCVDETLGGGRRFFVNGHPLFIRGGNWIVSHGMLWLSRERYQTEVGFHADANLNMIRVWGGALAERPEFYDACDERGILVWQEFWITGDCNGRGVPPSDRNWPLDHELFILCVRDTVKMLRNHPSLAFWVGGNEQVPAEDVNNKLMKELRLAGGSDEDPSFFLDGTRPYFRASLWDGFASGTGAWSDGPYTIQNPALFFEETFYPYAFNPEIGSVGVPVAATIRATMPKESWGPPTIEFLPDDAVFRETPNKCWDYHCYMSYADKKAPYDHIATYGPPEGLDDFCFKAQIANYVQYRALIEGWNSLMWRKYSGVLIWKTQNPWPGLRGQLYDFLGDQTGGFFGVRCAAEPVHVQYNSATRAVEVVNTTAGVLSAMDLVAVVYSPEGSVTHRRICQSFWIKPATLAVIFKIPKEEDMNAGETWFLQLILSDKSGRSISRNFYWQHRTGLDFTALSSPWRDKVVPLGVTITCKNVVGERTKLALCLWNKTGTARGQSESPAPKTACSVCEAKKNDRPTGMQMRFQRGLVKIFGRKVVKAATEESSNCLETSQIVTGTDCQVLKGVRSWVRKLVVKDASVAKDGLQTVAGSAAGEAGRASEPRETASNYSSIAASCICDDSSACQAAAITAGPTAGFRDDGRQEGTEVGGGEGPEVGGGGDEKESEGGIALWIHLQVCSADRNIPVETVQEGESHASVQRSGDLGSDHGYVDNRVLPVRYSDNWICLVPAEHRTVLIEFKSQIGRAVKICMDGWNIERKELLV</sequence>
<protein>
    <recommendedName>
        <fullName evidence="10">Beta-mannosidase</fullName>
    </recommendedName>
</protein>
<evidence type="ECO:0008006" key="10">
    <source>
        <dbReference type="Google" id="ProtNLM"/>
    </source>
</evidence>
<evidence type="ECO:0000256" key="3">
    <source>
        <dbReference type="ARBA" id="ARBA00023295"/>
    </source>
</evidence>
<dbReference type="PROSITE" id="PS00608">
    <property type="entry name" value="GLYCOSYL_HYDROL_F2_2"/>
    <property type="match status" value="1"/>
</dbReference>
<evidence type="ECO:0000256" key="2">
    <source>
        <dbReference type="ARBA" id="ARBA00022801"/>
    </source>
</evidence>
<comment type="caution">
    <text evidence="8">The sequence shown here is derived from an EMBL/GenBank/DDBJ whole genome shotgun (WGS) entry which is preliminary data.</text>
</comment>
<dbReference type="InterPro" id="IPR006102">
    <property type="entry name" value="Ig-like_GH2"/>
</dbReference>
<gene>
    <name evidence="8" type="ORF">CBR_g23107</name>
</gene>
<organism evidence="8 9">
    <name type="scientific">Chara braunii</name>
    <name type="common">Braun's stonewort</name>
    <dbReference type="NCBI Taxonomy" id="69332"/>
    <lineage>
        <taxon>Eukaryota</taxon>
        <taxon>Viridiplantae</taxon>
        <taxon>Streptophyta</taxon>
        <taxon>Charophyceae</taxon>
        <taxon>Charales</taxon>
        <taxon>Characeae</taxon>
        <taxon>Chara</taxon>
    </lineage>
</organism>
<dbReference type="AlphaFoldDB" id="A0A388L3W1"/>
<feature type="domain" description="Beta-mannosidase-like galactose-binding" evidence="7">
    <location>
        <begin position="49"/>
        <end position="220"/>
    </location>
</feature>
<evidence type="ECO:0000259" key="6">
    <source>
        <dbReference type="Pfam" id="PF18368"/>
    </source>
</evidence>
<keyword evidence="3" id="KW-0326">Glycosidase</keyword>
<accession>A0A388L3W1</accession>
<dbReference type="SUPFAM" id="SSF49785">
    <property type="entry name" value="Galactose-binding domain-like"/>
    <property type="match status" value="1"/>
</dbReference>
<dbReference type="STRING" id="69332.A0A388L3W1"/>
<name>A0A388L3W1_CHABU</name>
<dbReference type="Gramene" id="GBG76893">
    <property type="protein sequence ID" value="GBG76893"/>
    <property type="gene ID" value="CBR_g23107"/>
</dbReference>
<keyword evidence="9" id="KW-1185">Reference proteome</keyword>
<evidence type="ECO:0000256" key="4">
    <source>
        <dbReference type="SAM" id="MobiDB-lite"/>
    </source>
</evidence>
<proteinExistence type="inferred from homology"/>
<dbReference type="SUPFAM" id="SSF51445">
    <property type="entry name" value="(Trans)glycosidases"/>
    <property type="match status" value="1"/>
</dbReference>
<dbReference type="Pfam" id="PF18368">
    <property type="entry name" value="Ig_GlcNase"/>
    <property type="match status" value="1"/>
</dbReference>
<feature type="domain" description="Exo-beta-D-glucosaminidase Ig-fold" evidence="6">
    <location>
        <begin position="1070"/>
        <end position="1114"/>
    </location>
</feature>
<reference evidence="8 9" key="1">
    <citation type="journal article" date="2018" name="Cell">
        <title>The Chara Genome: Secondary Complexity and Implications for Plant Terrestrialization.</title>
        <authorList>
            <person name="Nishiyama T."/>
            <person name="Sakayama H."/>
            <person name="Vries J.D."/>
            <person name="Buschmann H."/>
            <person name="Saint-Marcoux D."/>
            <person name="Ullrich K.K."/>
            <person name="Haas F.B."/>
            <person name="Vanderstraeten L."/>
            <person name="Becker D."/>
            <person name="Lang D."/>
            <person name="Vosolsobe S."/>
            <person name="Rombauts S."/>
            <person name="Wilhelmsson P.K.I."/>
            <person name="Janitza P."/>
            <person name="Kern R."/>
            <person name="Heyl A."/>
            <person name="Rumpler F."/>
            <person name="Villalobos L.I.A.C."/>
            <person name="Clay J.M."/>
            <person name="Skokan R."/>
            <person name="Toyoda A."/>
            <person name="Suzuki Y."/>
            <person name="Kagoshima H."/>
            <person name="Schijlen E."/>
            <person name="Tajeshwar N."/>
            <person name="Catarino B."/>
            <person name="Hetherington A.J."/>
            <person name="Saltykova A."/>
            <person name="Bonnot C."/>
            <person name="Breuninger H."/>
            <person name="Symeonidi A."/>
            <person name="Radhakrishnan G.V."/>
            <person name="Van Nieuwerburgh F."/>
            <person name="Deforce D."/>
            <person name="Chang C."/>
            <person name="Karol K.G."/>
            <person name="Hedrich R."/>
            <person name="Ulvskov P."/>
            <person name="Glockner G."/>
            <person name="Delwiche C.F."/>
            <person name="Petrasek J."/>
            <person name="Van de Peer Y."/>
            <person name="Friml J."/>
            <person name="Beilby M."/>
            <person name="Dolan L."/>
            <person name="Kohara Y."/>
            <person name="Sugano S."/>
            <person name="Fujiyama A."/>
            <person name="Delaux P.-M."/>
            <person name="Quint M."/>
            <person name="TheiBen G."/>
            <person name="Hagemann M."/>
            <person name="Harholt J."/>
            <person name="Dunand C."/>
            <person name="Zachgo S."/>
            <person name="Langdale J."/>
            <person name="Maumus F."/>
            <person name="Straeten D.V.D."/>
            <person name="Gould S.B."/>
            <person name="Rensing S.A."/>
        </authorList>
    </citation>
    <scope>NUCLEOTIDE SEQUENCE [LARGE SCALE GENOMIC DNA]</scope>
    <source>
        <strain evidence="8 9">S276</strain>
    </source>
</reference>
<dbReference type="InterPro" id="IPR013783">
    <property type="entry name" value="Ig-like_fold"/>
</dbReference>
<dbReference type="InterPro" id="IPR054593">
    <property type="entry name" value="Beta-mannosidase-like_N2"/>
</dbReference>
<evidence type="ECO:0000313" key="9">
    <source>
        <dbReference type="Proteomes" id="UP000265515"/>
    </source>
</evidence>
<dbReference type="Gene3D" id="3.20.20.80">
    <property type="entry name" value="Glycosidases"/>
    <property type="match status" value="1"/>
</dbReference>
<dbReference type="InterPro" id="IPR017853">
    <property type="entry name" value="GH"/>
</dbReference>
<dbReference type="InterPro" id="IPR043534">
    <property type="entry name" value="EBDG/EBM"/>
</dbReference>
<comment type="similarity">
    <text evidence="1">Belongs to the glycosyl hydrolase 2 family.</text>
</comment>
<dbReference type="OrthoDB" id="408532at2759"/>
<feature type="domain" description="Glycoside hydrolase family 2 immunoglobulin-like beta-sandwich" evidence="5">
    <location>
        <begin position="233"/>
        <end position="358"/>
    </location>
</feature>
<dbReference type="PANTHER" id="PTHR43536:SF1">
    <property type="entry name" value="MANNOSYLGLYCOPROTEIN ENDO-BETA-MANNOSIDASE"/>
    <property type="match status" value="1"/>
</dbReference>
<dbReference type="SUPFAM" id="SSF49303">
    <property type="entry name" value="beta-Galactosidase/glucuronidase domain"/>
    <property type="match status" value="3"/>
</dbReference>
<keyword evidence="2" id="KW-0378">Hydrolase</keyword>
<dbReference type="GO" id="GO:0005975">
    <property type="term" value="P:carbohydrate metabolic process"/>
    <property type="evidence" value="ECO:0007669"/>
    <property type="project" value="InterPro"/>
</dbReference>
<dbReference type="EMBL" id="BFEA01000255">
    <property type="protein sequence ID" value="GBG76893.1"/>
    <property type="molecule type" value="Genomic_DNA"/>
</dbReference>
<dbReference type="InterPro" id="IPR041351">
    <property type="entry name" value="Ig_GlcNase"/>
</dbReference>
<dbReference type="OMA" id="DWGPVIM"/>
<dbReference type="Gene3D" id="2.60.40.10">
    <property type="entry name" value="Immunoglobulins"/>
    <property type="match status" value="3"/>
</dbReference>
<dbReference type="InterPro" id="IPR036156">
    <property type="entry name" value="Beta-gal/glucu_dom_sf"/>
</dbReference>
<dbReference type="GO" id="GO:0004553">
    <property type="term" value="F:hydrolase activity, hydrolyzing O-glycosyl compounds"/>
    <property type="evidence" value="ECO:0007669"/>
    <property type="project" value="InterPro"/>
</dbReference>
<dbReference type="InterPro" id="IPR023232">
    <property type="entry name" value="Glyco_hydro_2_AS"/>
</dbReference>
<feature type="region of interest" description="Disordered" evidence="4">
    <location>
        <begin position="992"/>
        <end position="1022"/>
    </location>
</feature>
<dbReference type="Proteomes" id="UP000265515">
    <property type="component" value="Unassembled WGS sequence"/>
</dbReference>
<evidence type="ECO:0000259" key="7">
    <source>
        <dbReference type="Pfam" id="PF22666"/>
    </source>
</evidence>
<evidence type="ECO:0000256" key="1">
    <source>
        <dbReference type="ARBA" id="ARBA00007401"/>
    </source>
</evidence>
<dbReference type="Gene3D" id="2.60.120.260">
    <property type="entry name" value="Galactose-binding domain-like"/>
    <property type="match status" value="1"/>
</dbReference>
<evidence type="ECO:0000259" key="5">
    <source>
        <dbReference type="Pfam" id="PF00703"/>
    </source>
</evidence>
<evidence type="ECO:0000313" key="8">
    <source>
        <dbReference type="EMBL" id="GBG76893.1"/>
    </source>
</evidence>
<dbReference type="Pfam" id="PF00703">
    <property type="entry name" value="Glyco_hydro_2"/>
    <property type="match status" value="1"/>
</dbReference>
<dbReference type="PANTHER" id="PTHR43536">
    <property type="entry name" value="MANNOSYLGLYCOPROTEIN ENDO-BETA-MANNOSIDASE"/>
    <property type="match status" value="1"/>
</dbReference>
<dbReference type="InterPro" id="IPR008979">
    <property type="entry name" value="Galactose-bd-like_sf"/>
</dbReference>
<dbReference type="Pfam" id="PF22666">
    <property type="entry name" value="Glyco_hydro_2_N2"/>
    <property type="match status" value="1"/>
</dbReference>